<dbReference type="OrthoDB" id="543156at2759"/>
<evidence type="ECO:0000313" key="3">
    <source>
        <dbReference type="Proteomes" id="UP000736672"/>
    </source>
</evidence>
<dbReference type="PANTHER" id="PTHR43130">
    <property type="entry name" value="ARAC-FAMILY TRANSCRIPTIONAL REGULATOR"/>
    <property type="match status" value="1"/>
</dbReference>
<dbReference type="Pfam" id="PF01965">
    <property type="entry name" value="DJ-1_PfpI"/>
    <property type="match status" value="1"/>
</dbReference>
<dbReference type="Proteomes" id="UP000736672">
    <property type="component" value="Unassembled WGS sequence"/>
</dbReference>
<dbReference type="InterPro" id="IPR002818">
    <property type="entry name" value="DJ-1/PfpI"/>
</dbReference>
<evidence type="ECO:0000313" key="2">
    <source>
        <dbReference type="EMBL" id="KAH7254624.1"/>
    </source>
</evidence>
<dbReference type="Gene3D" id="3.40.50.880">
    <property type="match status" value="1"/>
</dbReference>
<keyword evidence="3" id="KW-1185">Reference proteome</keyword>
<dbReference type="SUPFAM" id="SSF52317">
    <property type="entry name" value="Class I glutamine amidotransferase-like"/>
    <property type="match status" value="1"/>
</dbReference>
<sequence length="235" mass="25728">MAPLNIGALLYDYQAIDVLGPIDILNSCTKRYMKALQPLSGVTDETISRAPEFIFYHIGIDKEPIQLLSSDLTIVPSATVDDCPELDILLLGGPDPVNFKLHPKHADFLRKHVAAGKLLFTTCTGAAVVASTGVLDGKNATINNLAFNLMKQTYPNVNWVSDKKWVVDGNIWTGGGAVAGMDMFSYWIKENYGSDVLAHGGSMLDFEPRDIKGVQNVIPKRYDESGNQLFTHAFP</sequence>
<reference evidence="2" key="1">
    <citation type="journal article" date="2021" name="Nat. Commun.">
        <title>Genetic determinants of endophytism in the Arabidopsis root mycobiome.</title>
        <authorList>
            <person name="Mesny F."/>
            <person name="Miyauchi S."/>
            <person name="Thiergart T."/>
            <person name="Pickel B."/>
            <person name="Atanasova L."/>
            <person name="Karlsson M."/>
            <person name="Huettel B."/>
            <person name="Barry K.W."/>
            <person name="Haridas S."/>
            <person name="Chen C."/>
            <person name="Bauer D."/>
            <person name="Andreopoulos W."/>
            <person name="Pangilinan J."/>
            <person name="LaButti K."/>
            <person name="Riley R."/>
            <person name="Lipzen A."/>
            <person name="Clum A."/>
            <person name="Drula E."/>
            <person name="Henrissat B."/>
            <person name="Kohler A."/>
            <person name="Grigoriev I.V."/>
            <person name="Martin F.M."/>
            <person name="Hacquard S."/>
        </authorList>
    </citation>
    <scope>NUCLEOTIDE SEQUENCE</scope>
    <source>
        <strain evidence="2">FSSC 5 MPI-SDFR-AT-0091</strain>
    </source>
</reference>
<name>A0A9P9KJ82_FUSSL</name>
<organism evidence="2 3">
    <name type="scientific">Fusarium solani</name>
    <name type="common">Filamentous fungus</name>
    <dbReference type="NCBI Taxonomy" id="169388"/>
    <lineage>
        <taxon>Eukaryota</taxon>
        <taxon>Fungi</taxon>
        <taxon>Dikarya</taxon>
        <taxon>Ascomycota</taxon>
        <taxon>Pezizomycotina</taxon>
        <taxon>Sordariomycetes</taxon>
        <taxon>Hypocreomycetidae</taxon>
        <taxon>Hypocreales</taxon>
        <taxon>Nectriaceae</taxon>
        <taxon>Fusarium</taxon>
        <taxon>Fusarium solani species complex</taxon>
    </lineage>
</organism>
<dbReference type="AlphaFoldDB" id="A0A9P9KJ82"/>
<protein>
    <submittedName>
        <fullName evidence="2">Class I glutamine amidotransferase-like protein</fullName>
    </submittedName>
</protein>
<dbReference type="CDD" id="cd03139">
    <property type="entry name" value="GATase1_PfpI_2"/>
    <property type="match status" value="1"/>
</dbReference>
<accession>A0A9P9KJ82</accession>
<dbReference type="InterPro" id="IPR052158">
    <property type="entry name" value="INH-QAR"/>
</dbReference>
<gene>
    <name evidence="2" type="ORF">B0J15DRAFT_558882</name>
</gene>
<evidence type="ECO:0000259" key="1">
    <source>
        <dbReference type="Pfam" id="PF01965"/>
    </source>
</evidence>
<dbReference type="EMBL" id="JAGTJS010000010">
    <property type="protein sequence ID" value="KAH7254624.1"/>
    <property type="molecule type" value="Genomic_DNA"/>
</dbReference>
<dbReference type="PANTHER" id="PTHR43130:SF7">
    <property type="entry name" value="DJ-1_PFPI DOMAIN-CONTAINING PROTEIN"/>
    <property type="match status" value="1"/>
</dbReference>
<dbReference type="InterPro" id="IPR029062">
    <property type="entry name" value="Class_I_gatase-like"/>
</dbReference>
<comment type="caution">
    <text evidence="2">The sequence shown here is derived from an EMBL/GenBank/DDBJ whole genome shotgun (WGS) entry which is preliminary data.</text>
</comment>
<keyword evidence="2" id="KW-0315">Glutamine amidotransferase</keyword>
<proteinExistence type="predicted"/>
<feature type="domain" description="DJ-1/PfpI" evidence="1">
    <location>
        <begin position="57"/>
        <end position="185"/>
    </location>
</feature>